<dbReference type="GO" id="GO:0005829">
    <property type="term" value="C:cytosol"/>
    <property type="evidence" value="ECO:0007669"/>
    <property type="project" value="TreeGrafter"/>
</dbReference>
<reference evidence="2 3" key="1">
    <citation type="submission" date="2019-03" db="EMBL/GenBank/DDBJ databases">
        <title>Genomic Encyclopedia of Type Strains, Phase IV (KMG-IV): sequencing the most valuable type-strain genomes for metagenomic binning, comparative biology and taxonomic classification.</title>
        <authorList>
            <person name="Goeker M."/>
        </authorList>
    </citation>
    <scope>NUCLEOTIDE SEQUENCE [LARGE SCALE GENOMIC DNA]</scope>
    <source>
        <strain evidence="2 3">DSM 103923</strain>
    </source>
</reference>
<evidence type="ECO:0000259" key="1">
    <source>
        <dbReference type="Pfam" id="PF00085"/>
    </source>
</evidence>
<feature type="domain" description="Thioredoxin" evidence="1">
    <location>
        <begin position="9"/>
        <end position="102"/>
    </location>
</feature>
<dbReference type="GO" id="GO:0015035">
    <property type="term" value="F:protein-disulfide reductase activity"/>
    <property type="evidence" value="ECO:0007669"/>
    <property type="project" value="TreeGrafter"/>
</dbReference>
<dbReference type="SUPFAM" id="SSF52833">
    <property type="entry name" value="Thioredoxin-like"/>
    <property type="match status" value="1"/>
</dbReference>
<dbReference type="InterPro" id="IPR013766">
    <property type="entry name" value="Thioredoxin_domain"/>
</dbReference>
<evidence type="ECO:0000313" key="2">
    <source>
        <dbReference type="EMBL" id="TCS73979.1"/>
    </source>
</evidence>
<dbReference type="AlphaFoldDB" id="A0A4R3K0V1"/>
<dbReference type="InterPro" id="IPR036249">
    <property type="entry name" value="Thioredoxin-like_sf"/>
</dbReference>
<dbReference type="CDD" id="cd02947">
    <property type="entry name" value="TRX_family"/>
    <property type="match status" value="1"/>
</dbReference>
<gene>
    <name evidence="2" type="ORF">EDC61_101202</name>
</gene>
<dbReference type="EMBL" id="SLZY01000001">
    <property type="protein sequence ID" value="TCS73979.1"/>
    <property type="molecule type" value="Genomic_DNA"/>
</dbReference>
<dbReference type="Pfam" id="PF00085">
    <property type="entry name" value="Thioredoxin"/>
    <property type="match status" value="1"/>
</dbReference>
<name>A0A4R3K0V1_9PROT</name>
<dbReference type="PANTHER" id="PTHR45663:SF11">
    <property type="entry name" value="GEO12009P1"/>
    <property type="match status" value="1"/>
</dbReference>
<keyword evidence="3" id="KW-1185">Reference proteome</keyword>
<dbReference type="Proteomes" id="UP000295135">
    <property type="component" value="Unassembled WGS sequence"/>
</dbReference>
<protein>
    <submittedName>
        <fullName evidence="2">Thioredoxin</fullName>
    </submittedName>
</protein>
<evidence type="ECO:0000313" key="3">
    <source>
        <dbReference type="Proteomes" id="UP000295135"/>
    </source>
</evidence>
<comment type="caution">
    <text evidence="2">The sequence shown here is derived from an EMBL/GenBank/DDBJ whole genome shotgun (WGS) entry which is preliminary data.</text>
</comment>
<accession>A0A4R3K0V1</accession>
<organism evidence="2 3">
    <name type="scientific">Sulfuritortus calidifontis</name>
    <dbReference type="NCBI Taxonomy" id="1914471"/>
    <lineage>
        <taxon>Bacteria</taxon>
        <taxon>Pseudomonadati</taxon>
        <taxon>Pseudomonadota</taxon>
        <taxon>Betaproteobacteria</taxon>
        <taxon>Nitrosomonadales</taxon>
        <taxon>Thiobacillaceae</taxon>
        <taxon>Sulfuritortus</taxon>
    </lineage>
</organism>
<sequence length="114" mass="12764">MHGPQLIPIDEFNFHARLRQTEGPALVLFSGPDCGSCRQVERRLPAAVGPGMTLFKVDVQKSTALARQYEVFHLPALFLFRDGHYHARLECEVTPERLGRAIEAALARPAEEEP</sequence>
<dbReference type="GO" id="GO:0045454">
    <property type="term" value="P:cell redox homeostasis"/>
    <property type="evidence" value="ECO:0007669"/>
    <property type="project" value="TreeGrafter"/>
</dbReference>
<dbReference type="PANTHER" id="PTHR45663">
    <property type="entry name" value="GEO12009P1"/>
    <property type="match status" value="1"/>
</dbReference>
<dbReference type="Gene3D" id="3.40.30.10">
    <property type="entry name" value="Glutaredoxin"/>
    <property type="match status" value="1"/>
</dbReference>
<proteinExistence type="predicted"/>
<dbReference type="RefSeq" id="WP_197721813.1">
    <property type="nucleotide sequence ID" value="NZ_AP018721.1"/>
</dbReference>